<keyword evidence="2" id="KW-1185">Reference proteome</keyword>
<evidence type="ECO:0000313" key="2">
    <source>
        <dbReference type="Proteomes" id="UP000290288"/>
    </source>
</evidence>
<organism evidence="1 2">
    <name type="scientific">Candolleomyces aberdarensis</name>
    <dbReference type="NCBI Taxonomy" id="2316362"/>
    <lineage>
        <taxon>Eukaryota</taxon>
        <taxon>Fungi</taxon>
        <taxon>Dikarya</taxon>
        <taxon>Basidiomycota</taxon>
        <taxon>Agaricomycotina</taxon>
        <taxon>Agaricomycetes</taxon>
        <taxon>Agaricomycetidae</taxon>
        <taxon>Agaricales</taxon>
        <taxon>Agaricineae</taxon>
        <taxon>Psathyrellaceae</taxon>
        <taxon>Candolleomyces</taxon>
    </lineage>
</organism>
<comment type="caution">
    <text evidence="1">The sequence shown here is derived from an EMBL/GenBank/DDBJ whole genome shotgun (WGS) entry which is preliminary data.</text>
</comment>
<dbReference type="Proteomes" id="UP000290288">
    <property type="component" value="Unassembled WGS sequence"/>
</dbReference>
<sequence>MPDEFCMRFNNATQRIFGSSVRPIVLVWETNDRETPWYAQARLLGSDGKKRVLKFDQVSAAKKQKAKDMAAKSGLEWLQSRYPLIDLGGV</sequence>
<protein>
    <recommendedName>
        <fullName evidence="3">DRBM domain-containing protein</fullName>
    </recommendedName>
</protein>
<proteinExistence type="predicted"/>
<evidence type="ECO:0008006" key="3">
    <source>
        <dbReference type="Google" id="ProtNLM"/>
    </source>
</evidence>
<accession>A0A4Q2DPS6</accession>
<dbReference type="OrthoDB" id="10410643at2759"/>
<evidence type="ECO:0000313" key="1">
    <source>
        <dbReference type="EMBL" id="RXW21456.1"/>
    </source>
</evidence>
<name>A0A4Q2DPS6_9AGAR</name>
<reference evidence="1 2" key="1">
    <citation type="submission" date="2019-01" db="EMBL/GenBank/DDBJ databases">
        <title>Draft genome sequence of Psathyrella aberdarensis IHI B618.</title>
        <authorList>
            <person name="Buettner E."/>
            <person name="Kellner H."/>
        </authorList>
    </citation>
    <scope>NUCLEOTIDE SEQUENCE [LARGE SCALE GENOMIC DNA]</scope>
    <source>
        <strain evidence="1 2">IHI B618</strain>
    </source>
</reference>
<dbReference type="EMBL" id="SDEE01000107">
    <property type="protein sequence ID" value="RXW21456.1"/>
    <property type="molecule type" value="Genomic_DNA"/>
</dbReference>
<dbReference type="AlphaFoldDB" id="A0A4Q2DPS6"/>
<gene>
    <name evidence="1" type="ORF">EST38_g4399</name>
</gene>